<proteinExistence type="inferred from homology"/>
<evidence type="ECO:0000313" key="9">
    <source>
        <dbReference type="EMBL" id="BAT26578.1"/>
    </source>
</evidence>
<organism evidence="9">
    <name type="scientific">Aurantimonas coralicida</name>
    <dbReference type="NCBI Taxonomy" id="182270"/>
    <lineage>
        <taxon>Bacteria</taxon>
        <taxon>Pseudomonadati</taxon>
        <taxon>Pseudomonadota</taxon>
        <taxon>Alphaproteobacteria</taxon>
        <taxon>Hyphomicrobiales</taxon>
        <taxon>Aurantimonadaceae</taxon>
        <taxon>Aurantimonas</taxon>
    </lineage>
</organism>
<keyword evidence="4" id="KW-0201">Cytochrome c-type biogenesis</keyword>
<keyword evidence="5" id="KW-0067">ATP-binding</keyword>
<dbReference type="SMART" id="SM00382">
    <property type="entry name" value="AAA"/>
    <property type="match status" value="1"/>
</dbReference>
<dbReference type="GO" id="GO:0017004">
    <property type="term" value="P:cytochrome complex assembly"/>
    <property type="evidence" value="ECO:0007669"/>
    <property type="project" value="UniProtKB-KW"/>
</dbReference>
<dbReference type="NCBIfam" id="TIGR01189">
    <property type="entry name" value="ccmA"/>
    <property type="match status" value="1"/>
</dbReference>
<dbReference type="Gene3D" id="3.40.50.300">
    <property type="entry name" value="P-loop containing nucleotide triphosphate hydrolases"/>
    <property type="match status" value="1"/>
</dbReference>
<feature type="domain" description="ABC transporter" evidence="8">
    <location>
        <begin position="36"/>
        <end position="267"/>
    </location>
</feature>
<keyword evidence="7" id="KW-0472">Membrane</keyword>
<evidence type="ECO:0000256" key="2">
    <source>
        <dbReference type="ARBA" id="ARBA00022448"/>
    </source>
</evidence>
<dbReference type="EMBL" id="LC066372">
    <property type="protein sequence ID" value="BAT26578.1"/>
    <property type="molecule type" value="Genomic_DNA"/>
</dbReference>
<dbReference type="InterPro" id="IPR027417">
    <property type="entry name" value="P-loop_NTPase"/>
</dbReference>
<evidence type="ECO:0000256" key="3">
    <source>
        <dbReference type="ARBA" id="ARBA00022741"/>
    </source>
</evidence>
<dbReference type="PROSITE" id="PS50893">
    <property type="entry name" value="ABC_TRANSPORTER_2"/>
    <property type="match status" value="1"/>
</dbReference>
<reference evidence="9" key="1">
    <citation type="journal article" date="2015" name="Proc. Natl. Acad. Sci. U.S.A.">
        <title>Bacterial clade with the ribosomal RNA operon on a small plasmid rather than the chromosome.</title>
        <authorList>
            <person name="Anda M."/>
            <person name="Ohtsubo Y."/>
            <person name="Okubo T."/>
            <person name="Sugawara M."/>
            <person name="Nagata Y."/>
            <person name="Tsuda M."/>
            <person name="Minamisawa K."/>
            <person name="Mitsui H."/>
        </authorList>
    </citation>
    <scope>NUCLEOTIDE SEQUENCE</scope>
    <source>
        <strain evidence="9">DSM 14790</strain>
    </source>
</reference>
<dbReference type="Pfam" id="PF00005">
    <property type="entry name" value="ABC_tran"/>
    <property type="match status" value="1"/>
</dbReference>
<dbReference type="PANTHER" id="PTHR43499">
    <property type="entry name" value="ABC TRANSPORTER I FAMILY MEMBER 1"/>
    <property type="match status" value="1"/>
</dbReference>
<dbReference type="GO" id="GO:0022857">
    <property type="term" value="F:transmembrane transporter activity"/>
    <property type="evidence" value="ECO:0007669"/>
    <property type="project" value="InterPro"/>
</dbReference>
<dbReference type="SUPFAM" id="SSF52540">
    <property type="entry name" value="P-loop containing nucleoside triphosphate hydrolases"/>
    <property type="match status" value="1"/>
</dbReference>
<dbReference type="GO" id="GO:0005524">
    <property type="term" value="F:ATP binding"/>
    <property type="evidence" value="ECO:0007669"/>
    <property type="project" value="UniProtKB-KW"/>
</dbReference>
<evidence type="ECO:0000256" key="6">
    <source>
        <dbReference type="ARBA" id="ARBA00022967"/>
    </source>
</evidence>
<keyword evidence="3" id="KW-0547">Nucleotide-binding</keyword>
<dbReference type="GO" id="GO:0016887">
    <property type="term" value="F:ATP hydrolysis activity"/>
    <property type="evidence" value="ECO:0007669"/>
    <property type="project" value="InterPro"/>
</dbReference>
<dbReference type="InterPro" id="IPR005895">
    <property type="entry name" value="ABC_transptr_haem_export_CcmA"/>
</dbReference>
<evidence type="ECO:0000256" key="7">
    <source>
        <dbReference type="ARBA" id="ARBA00023136"/>
    </source>
</evidence>
<dbReference type="InterPro" id="IPR003593">
    <property type="entry name" value="AAA+_ATPase"/>
</dbReference>
<dbReference type="InterPro" id="IPR003439">
    <property type="entry name" value="ABC_transporter-like_ATP-bd"/>
</dbReference>
<dbReference type="PANTHER" id="PTHR43499:SF1">
    <property type="entry name" value="ABC TRANSPORTER I FAMILY MEMBER 1"/>
    <property type="match status" value="1"/>
</dbReference>
<dbReference type="AlphaFoldDB" id="A0A0P0YY99"/>
<evidence type="ECO:0000256" key="4">
    <source>
        <dbReference type="ARBA" id="ARBA00022748"/>
    </source>
</evidence>
<evidence type="ECO:0000256" key="1">
    <source>
        <dbReference type="ARBA" id="ARBA00005417"/>
    </source>
</evidence>
<dbReference type="PROSITE" id="PS00211">
    <property type="entry name" value="ABC_TRANSPORTER_1"/>
    <property type="match status" value="1"/>
</dbReference>
<comment type="similarity">
    <text evidence="1">Belongs to the ABC transporter superfamily.</text>
</comment>
<evidence type="ECO:0000256" key="5">
    <source>
        <dbReference type="ARBA" id="ARBA00022840"/>
    </source>
</evidence>
<protein>
    <submittedName>
        <fullName evidence="9">Putative heme export protein CcmA</fullName>
    </submittedName>
</protein>
<keyword evidence="2" id="KW-0813">Transport</keyword>
<keyword evidence="6" id="KW-1278">Translocase</keyword>
<sequence length="267" mass="27352">MPDRRPPAAARRALPLQAGAMSRNFRRGPGVSGPIATAVGLVVGRGGAAAAGPLDFRIAAGEALVVTGANGAGKSTLLRTLAGLLPPVAGRIDVTGATAPDGEAARTLAEIAHYVGHRNAMKPNISVGENLAFWRRYLGGGRDCGRSIADCLDALGLPDLSHLPQGYLSAGQQRRASLARLLLVPRPVWILDEPTSALDAGSQLKFAEIVEAHVAAGGLVIAATHQPLGLSRTLTLDLAPSAHAARDVDHAAPSIDAAELAAAEGWL</sequence>
<accession>A0A0P0YY99</accession>
<evidence type="ECO:0000259" key="8">
    <source>
        <dbReference type="PROSITE" id="PS50893"/>
    </source>
</evidence>
<name>A0A0P0YY99_9HYPH</name>
<dbReference type="InterPro" id="IPR017871">
    <property type="entry name" value="ABC_transporter-like_CS"/>
</dbReference>